<gene>
    <name evidence="1" type="ORF">DEQ67_015220</name>
</gene>
<accession>A0ACD5I1B5</accession>
<evidence type="ECO:0000313" key="2">
    <source>
        <dbReference type="Proteomes" id="UP000257089"/>
    </source>
</evidence>
<evidence type="ECO:0000313" key="1">
    <source>
        <dbReference type="EMBL" id="XRJ21340.1"/>
    </source>
</evidence>
<keyword evidence="1" id="KW-0614">Plasmid</keyword>
<proteinExistence type="predicted"/>
<organism evidence="1 2">
    <name type="scientific">Haloferax sp. Atlit-48N</name>
    <dbReference type="NCBI Taxonomy" id="2077198"/>
    <lineage>
        <taxon>Archaea</taxon>
        <taxon>Methanobacteriati</taxon>
        <taxon>Methanobacteriota</taxon>
        <taxon>Stenosarchaea group</taxon>
        <taxon>Halobacteria</taxon>
        <taxon>Halobacteriales</taxon>
        <taxon>Haloferacaceae</taxon>
        <taxon>Haloferax</taxon>
    </lineage>
</organism>
<geneLocation type="plasmid" evidence="1 2">
    <name>p48N_1</name>
</geneLocation>
<keyword evidence="1" id="KW-0808">Transferase</keyword>
<keyword evidence="1" id="KW-0489">Methyltransferase</keyword>
<reference evidence="1" key="1">
    <citation type="submission" date="2023-10" db="EMBL/GenBank/DDBJ databases">
        <title>A new archaeal virus that suppresses the transcription of host immunity genes.</title>
        <authorList>
            <person name="Turgeman-Grott I."/>
            <person name="Golan N."/>
            <person name="Neri U."/>
            <person name="Naki D."/>
            <person name="Altman N."/>
            <person name="Eizenshtein K."/>
            <person name="Choudhary D."/>
            <person name="Levi R."/>
            <person name="Himani H."/>
            <person name="Reshef L."/>
            <person name="Papke T.R."/>
            <person name="Gophna U."/>
        </authorList>
    </citation>
    <scope>NUCLEOTIDE SEQUENCE</scope>
    <source>
        <strain evidence="1">Atlit-48N</strain>
    </source>
</reference>
<name>A0ACD5I1B5_9EURY</name>
<dbReference type="Proteomes" id="UP000257089">
    <property type="component" value="Plasmid p48N_1"/>
</dbReference>
<sequence>MEPVELREALETATSNKGISAQRVERINSLLEAVEDTHYTDGVTLREFSNVQYSTYVKFLTTVPGIEEGDAWWLLQTAFDKPVWPVDSLVDSLLCSLGLLSSEDSDDASGRHTKLEDELIDRQIPTLYRALSTHAVSSGSGTCGDKCEVRKFLLSHRLQEQSKERNGPTVVDLFAGAGGLSCGLSRAGYNIRWAIDIEPNAVATYRLNHPEIPHENVVCGDVREIDLPSRIREVVSEPDLIVGGPPCQSLSQAGYRSRRANDDDYSVLDDERTTLYTKYVETVDELRPKAIVMENVEGMINEVGETGVRVIDWVLDDLEALGDDGVGYQIDFRLQDMAELGVPQKRERVLLVGIRNDLVGSGDEVESILEELSQIDSSYSIRQGLSGLPRLRRGEGGRVLAETGSGSKSTYVKENRLDEGTRLCFNHRAREHPMEKDQVLFDEALEPGDTGWDVKYDSDGEYAEYIEYDVGTAENPRFKDKYRMLKWSDPSPTIVAHLAKDANAYVLPDYYEHARVDPERADPRRNRGLTPREAARLQSFPDEYIFLGPFTSWFRQIGNAVPPIAGRVLGTSLSRYTTMNDSTYDTKKSTAAAETAADD</sequence>
<dbReference type="EMBL" id="CP137690">
    <property type="protein sequence ID" value="XRJ21340.1"/>
    <property type="molecule type" value="Genomic_DNA"/>
</dbReference>
<protein>
    <submittedName>
        <fullName evidence="1">DNA cytosine methyltransferase</fullName>
        <ecNumber evidence="1">2.1.1.37</ecNumber>
    </submittedName>
</protein>
<dbReference type="EC" id="2.1.1.37" evidence="1"/>